<protein>
    <recommendedName>
        <fullName evidence="4">Scaffolding protein</fullName>
    </recommendedName>
</protein>
<dbReference type="Proteomes" id="UP000037712">
    <property type="component" value="Unassembled WGS sequence"/>
</dbReference>
<feature type="region of interest" description="Disordered" evidence="1">
    <location>
        <begin position="1"/>
        <end position="58"/>
    </location>
</feature>
<dbReference type="RefSeq" id="WP_054372431.1">
    <property type="nucleotide sequence ID" value="NZ_AZYO01000018.1"/>
</dbReference>
<feature type="region of interest" description="Disordered" evidence="1">
    <location>
        <begin position="147"/>
        <end position="177"/>
    </location>
</feature>
<dbReference type="EMBL" id="AZYO01000018">
    <property type="protein sequence ID" value="KOS56440.1"/>
    <property type="molecule type" value="Genomic_DNA"/>
</dbReference>
<gene>
    <name evidence="2" type="ORF">Z051_09515</name>
</gene>
<accession>A0A0M9WP88</accession>
<evidence type="ECO:0000256" key="1">
    <source>
        <dbReference type="SAM" id="MobiDB-lite"/>
    </source>
</evidence>
<evidence type="ECO:0000313" key="3">
    <source>
        <dbReference type="Proteomes" id="UP000037712"/>
    </source>
</evidence>
<evidence type="ECO:0008006" key="4">
    <source>
        <dbReference type="Google" id="ProtNLM"/>
    </source>
</evidence>
<feature type="compositionally biased region" description="Low complexity" evidence="1">
    <location>
        <begin position="1"/>
        <end position="20"/>
    </location>
</feature>
<sequence>MTARTEGTGAAPEGGADPGSATPPTPPQPTADPKPDAPLGEPGLRALQAERDARAEADRRVADLQRQLDEINAEKLTDLEKAQQAAAAAQQNLQAATTDKENTVAENLRLRFALQNGVPAAWVDRLHGNTVDELAADWATIQPTLAPVVDPNAPRVPAPLPHAGPQGGPPASEEDLLYEQIYGSTRK</sequence>
<dbReference type="PATRIC" id="fig|1441923.3.peg.2107"/>
<dbReference type="AlphaFoldDB" id="A0A0M9WP88"/>
<feature type="compositionally biased region" description="Pro residues" evidence="1">
    <location>
        <begin position="21"/>
        <end position="32"/>
    </location>
</feature>
<name>A0A0M9WP88_RHORH</name>
<reference evidence="2 3" key="1">
    <citation type="journal article" date="2015" name="Genome Announc.">
        <title>Draft Genome Sequence of Rhodococcus rhodochrous Strain KG-21, a Soil Isolate from Oil Fields of Krishna-Godavari Basin, India.</title>
        <authorList>
            <person name="Dawar C."/>
            <person name="Aggarwal R.K."/>
        </authorList>
    </citation>
    <scope>NUCLEOTIDE SEQUENCE [LARGE SCALE GENOMIC DNA]</scope>
    <source>
        <strain evidence="2 3">KG-21</strain>
    </source>
</reference>
<proteinExistence type="predicted"/>
<feature type="compositionally biased region" description="Basic and acidic residues" evidence="1">
    <location>
        <begin position="48"/>
        <end position="58"/>
    </location>
</feature>
<comment type="caution">
    <text evidence="2">The sequence shown here is derived from an EMBL/GenBank/DDBJ whole genome shotgun (WGS) entry which is preliminary data.</text>
</comment>
<organism evidence="2 3">
    <name type="scientific">Rhodococcus rhodochrous KG-21</name>
    <dbReference type="NCBI Taxonomy" id="1441923"/>
    <lineage>
        <taxon>Bacteria</taxon>
        <taxon>Bacillati</taxon>
        <taxon>Actinomycetota</taxon>
        <taxon>Actinomycetes</taxon>
        <taxon>Mycobacteriales</taxon>
        <taxon>Nocardiaceae</taxon>
        <taxon>Rhodococcus</taxon>
    </lineage>
</organism>
<reference evidence="3" key="2">
    <citation type="submission" date="2015-01" db="EMBL/GenBank/DDBJ databases">
        <title>Draft genome sequence of potential hydrocarbon metabolising strain of Rhodococcus rhodochrous.</title>
        <authorList>
            <person name="Aggarwal R.K."/>
            <person name="Dawar C."/>
        </authorList>
    </citation>
    <scope>NUCLEOTIDE SEQUENCE [LARGE SCALE GENOMIC DNA]</scope>
    <source>
        <strain evidence="3">KG-21</strain>
    </source>
</reference>
<evidence type="ECO:0000313" key="2">
    <source>
        <dbReference type="EMBL" id="KOS56440.1"/>
    </source>
</evidence>